<dbReference type="RefSeq" id="WP_133883260.1">
    <property type="nucleotide sequence ID" value="NZ_MWIN01000008.1"/>
</dbReference>
<dbReference type="Proteomes" id="UP000295341">
    <property type="component" value="Unassembled WGS sequence"/>
</dbReference>
<dbReference type="GO" id="GO:0005829">
    <property type="term" value="C:cytosol"/>
    <property type="evidence" value="ECO:0007669"/>
    <property type="project" value="TreeGrafter"/>
</dbReference>
<feature type="binding site" evidence="8">
    <location>
        <position position="292"/>
    </location>
    <ligand>
        <name>Mg(2+)</name>
        <dbReference type="ChEBI" id="CHEBI:18420"/>
    </ligand>
</feature>
<evidence type="ECO:0000256" key="7">
    <source>
        <dbReference type="ARBA" id="ARBA00022842"/>
    </source>
</evidence>
<dbReference type="InterPro" id="IPR003135">
    <property type="entry name" value="ATP-grasp_carboxylate-amine"/>
</dbReference>
<dbReference type="InterPro" id="IPR054350">
    <property type="entry name" value="PurT/PurK_preATP-grasp"/>
</dbReference>
<evidence type="ECO:0000256" key="4">
    <source>
        <dbReference type="ARBA" id="ARBA00022741"/>
    </source>
</evidence>
<feature type="binding site" evidence="8">
    <location>
        <begin position="195"/>
        <end position="198"/>
    </location>
    <ligand>
        <name>ATP</name>
        <dbReference type="ChEBI" id="CHEBI:30616"/>
    </ligand>
</feature>
<evidence type="ECO:0000256" key="5">
    <source>
        <dbReference type="ARBA" id="ARBA00022755"/>
    </source>
</evidence>
<feature type="binding site" evidence="8">
    <location>
        <position position="369"/>
    </location>
    <ligand>
        <name>N(1)-(5-phospho-beta-D-ribosyl)glycinamide</name>
        <dbReference type="ChEBI" id="CHEBI:143788"/>
    </ligand>
</feature>
<organism evidence="10 11">
    <name type="scientific">Panacagrimonas perspica</name>
    <dbReference type="NCBI Taxonomy" id="381431"/>
    <lineage>
        <taxon>Bacteria</taxon>
        <taxon>Pseudomonadati</taxon>
        <taxon>Pseudomonadota</taxon>
        <taxon>Gammaproteobacteria</taxon>
        <taxon>Nevskiales</taxon>
        <taxon>Nevskiaceae</taxon>
        <taxon>Panacagrimonas</taxon>
    </lineage>
</organism>
<feature type="binding site" evidence="8">
    <location>
        <position position="155"/>
    </location>
    <ligand>
        <name>ATP</name>
        <dbReference type="ChEBI" id="CHEBI:30616"/>
    </ligand>
</feature>
<feature type="binding site" evidence="8">
    <location>
        <begin position="376"/>
        <end position="377"/>
    </location>
    <ligand>
        <name>N(1)-(5-phospho-beta-D-ribosyl)glycinamide</name>
        <dbReference type="ChEBI" id="CHEBI:143788"/>
    </ligand>
</feature>
<comment type="catalytic activity">
    <reaction evidence="8">
        <text>N(1)-(5-phospho-beta-D-ribosyl)glycinamide + formate + ATP = N(2)-formyl-N(1)-(5-phospho-beta-D-ribosyl)glycinamide + ADP + phosphate + H(+)</text>
        <dbReference type="Rhea" id="RHEA:24829"/>
        <dbReference type="ChEBI" id="CHEBI:15378"/>
        <dbReference type="ChEBI" id="CHEBI:15740"/>
        <dbReference type="ChEBI" id="CHEBI:30616"/>
        <dbReference type="ChEBI" id="CHEBI:43474"/>
        <dbReference type="ChEBI" id="CHEBI:143788"/>
        <dbReference type="ChEBI" id="CHEBI:147286"/>
        <dbReference type="ChEBI" id="CHEBI:456216"/>
        <dbReference type="EC" id="6.3.1.21"/>
    </reaction>
</comment>
<dbReference type="HAMAP" id="MF_01643">
    <property type="entry name" value="PurT"/>
    <property type="match status" value="1"/>
</dbReference>
<comment type="subunit">
    <text evidence="1 8">Homodimer.</text>
</comment>
<keyword evidence="2 8" id="KW-0436">Ligase</keyword>
<feature type="domain" description="ATP-grasp" evidence="9">
    <location>
        <begin position="119"/>
        <end position="321"/>
    </location>
</feature>
<feature type="binding site" evidence="8">
    <location>
        <begin position="160"/>
        <end position="165"/>
    </location>
    <ligand>
        <name>ATP</name>
        <dbReference type="ChEBI" id="CHEBI:30616"/>
    </ligand>
</feature>
<evidence type="ECO:0000256" key="6">
    <source>
        <dbReference type="ARBA" id="ARBA00022840"/>
    </source>
</evidence>
<comment type="similarity">
    <text evidence="8">Belongs to the PurK/PurT family.</text>
</comment>
<accession>A0A4R7NY56</accession>
<keyword evidence="6 8" id="KW-0067">ATP-binding</keyword>
<dbReference type="AlphaFoldDB" id="A0A4R7NY56"/>
<dbReference type="GO" id="GO:0043815">
    <property type="term" value="F:phosphoribosylglycinamide formyltransferase 2 activity"/>
    <property type="evidence" value="ECO:0007669"/>
    <property type="project" value="UniProtKB-UniRule"/>
</dbReference>
<feature type="binding site" evidence="8">
    <location>
        <position position="299"/>
    </location>
    <ligand>
        <name>N(1)-(5-phospho-beta-D-ribosyl)glycinamide</name>
        <dbReference type="ChEBI" id="CHEBI:143788"/>
    </ligand>
</feature>
<keyword evidence="7 8" id="KW-0460">Magnesium</keyword>
<dbReference type="Gene3D" id="3.30.1490.20">
    <property type="entry name" value="ATP-grasp fold, A domain"/>
    <property type="match status" value="1"/>
</dbReference>
<dbReference type="PROSITE" id="PS50975">
    <property type="entry name" value="ATP_GRASP"/>
    <property type="match status" value="1"/>
</dbReference>
<keyword evidence="10" id="KW-0808">Transferase</keyword>
<dbReference type="InterPro" id="IPR011761">
    <property type="entry name" value="ATP-grasp"/>
</dbReference>
<feature type="binding site" evidence="8">
    <location>
        <position position="280"/>
    </location>
    <ligand>
        <name>Mg(2+)</name>
        <dbReference type="ChEBI" id="CHEBI:18420"/>
    </ligand>
</feature>
<dbReference type="InterPro" id="IPR005862">
    <property type="entry name" value="PurT"/>
</dbReference>
<evidence type="ECO:0000313" key="11">
    <source>
        <dbReference type="Proteomes" id="UP000295341"/>
    </source>
</evidence>
<comment type="caution">
    <text evidence="10">The sequence shown here is derived from an EMBL/GenBank/DDBJ whole genome shotgun (WGS) entry which is preliminary data.</text>
</comment>
<dbReference type="GO" id="GO:0000287">
    <property type="term" value="F:magnesium ion binding"/>
    <property type="evidence" value="ECO:0007669"/>
    <property type="project" value="UniProtKB-UniRule"/>
</dbReference>
<dbReference type="Gene3D" id="3.30.470.20">
    <property type="entry name" value="ATP-grasp fold, B domain"/>
    <property type="match status" value="1"/>
</dbReference>
<evidence type="ECO:0000313" key="10">
    <source>
        <dbReference type="EMBL" id="TDU25651.1"/>
    </source>
</evidence>
<feature type="binding site" evidence="8">
    <location>
        <begin position="22"/>
        <end position="23"/>
    </location>
    <ligand>
        <name>N(1)-(5-phospho-beta-D-ribosyl)glycinamide</name>
        <dbReference type="ChEBI" id="CHEBI:143788"/>
    </ligand>
</feature>
<gene>
    <name evidence="8" type="primary">purT</name>
    <name evidence="10" type="ORF">DFR24_4095</name>
</gene>
<dbReference type="PANTHER" id="PTHR43055">
    <property type="entry name" value="FORMATE-DEPENDENT PHOSPHORIBOSYLGLYCINAMIDE FORMYLTRANSFERASE"/>
    <property type="match status" value="1"/>
</dbReference>
<dbReference type="FunFam" id="3.30.1490.20:FF:000013">
    <property type="entry name" value="Formate-dependent phosphoribosylglycinamide formyltransferase"/>
    <property type="match status" value="1"/>
</dbReference>
<dbReference type="UniPathway" id="UPA00074">
    <property type="reaction ID" value="UER00127"/>
</dbReference>
<evidence type="ECO:0000256" key="8">
    <source>
        <dbReference type="HAMAP-Rule" id="MF_01643"/>
    </source>
</evidence>
<dbReference type="NCBIfam" id="NF006766">
    <property type="entry name" value="PRK09288.1"/>
    <property type="match status" value="1"/>
</dbReference>
<keyword evidence="3 8" id="KW-0479">Metal-binding</keyword>
<dbReference type="Pfam" id="PF22660">
    <property type="entry name" value="RS_preATP-grasp-like"/>
    <property type="match status" value="1"/>
</dbReference>
<dbReference type="SUPFAM" id="SSF51246">
    <property type="entry name" value="Rudiment single hybrid motif"/>
    <property type="match status" value="1"/>
</dbReference>
<feature type="binding site" evidence="8">
    <location>
        <position position="203"/>
    </location>
    <ligand>
        <name>ATP</name>
        <dbReference type="ChEBI" id="CHEBI:30616"/>
    </ligand>
</feature>
<dbReference type="InterPro" id="IPR011054">
    <property type="entry name" value="Rudment_hybrid_motif"/>
</dbReference>
<dbReference type="NCBIfam" id="TIGR01142">
    <property type="entry name" value="purT"/>
    <property type="match status" value="1"/>
</dbReference>
<evidence type="ECO:0000256" key="3">
    <source>
        <dbReference type="ARBA" id="ARBA00022723"/>
    </source>
</evidence>
<sequence>MTTIGTPLTPSAICVLMLGSGELGKEVVIELQRLGIECVAVDRYANAPAMQVAHRSHVIKMLDGAALRRVIEEEGPHLIVPEIEAIHTPTLLELESEGYPVVPTARAARLTMDREGIRRLAAEELGLPTSPYRFAETEAEYRAAIQAVGMPCVVKPVMSSSGKGQSTVKTAADVQKAWDYAQAGGRAGQGKVIVEGFVDFDYEITMLTIRHWPGPPGTKLDEGDEGQTSFCAPIGHLQIDGDYRESWQPHPMSAVALKKSQQIAEKVTKALGGRGLFGVELFVKGDEVIFSEVSPRPHDTGLVTLISQDLSEFALHARAILGLPIPNIRARGFAASCAILCEGDTVGPSFLGAAEALEEPDTMLRLFGKPEIVGKRRMGVALALDESIDTARAKARRAASKITVM</sequence>
<dbReference type="InterPro" id="IPR013815">
    <property type="entry name" value="ATP_grasp_subdomain_1"/>
</dbReference>
<protein>
    <recommendedName>
        <fullName evidence="8">Formate-dependent phosphoribosylglycinamide formyltransferase</fullName>
        <ecNumber evidence="8">6.3.1.21</ecNumber>
    </recommendedName>
    <alternativeName>
        <fullName evidence="8">5'-phosphoribosylglycinamide transformylase 2</fullName>
    </alternativeName>
    <alternativeName>
        <fullName evidence="8">Formate-dependent GAR transformylase</fullName>
    </alternativeName>
    <alternativeName>
        <fullName evidence="8">GAR transformylase 2</fullName>
        <shortName evidence="8">GART 2</shortName>
    </alternativeName>
    <alternativeName>
        <fullName evidence="8">Non-folate glycinamide ribonucleotide transformylase</fullName>
    </alternativeName>
    <alternativeName>
        <fullName evidence="8">Phosphoribosylglycinamide formyltransferase 2</fullName>
    </alternativeName>
</protein>
<dbReference type="SUPFAM" id="SSF52440">
    <property type="entry name" value="PreATP-grasp domain"/>
    <property type="match status" value="1"/>
</dbReference>
<reference evidence="10 11" key="1">
    <citation type="submission" date="2019-03" db="EMBL/GenBank/DDBJ databases">
        <title>Genomic Encyclopedia of Type Strains, Phase IV (KMG-IV): sequencing the most valuable type-strain genomes for metagenomic binning, comparative biology and taxonomic classification.</title>
        <authorList>
            <person name="Goeker M."/>
        </authorList>
    </citation>
    <scope>NUCLEOTIDE SEQUENCE [LARGE SCALE GENOMIC DNA]</scope>
    <source>
        <strain evidence="10 11">DSM 26377</strain>
    </source>
</reference>
<dbReference type="FunFam" id="3.40.50.20:FF:000007">
    <property type="entry name" value="Formate-dependent phosphoribosylglycinamide formyltransferase"/>
    <property type="match status" value="1"/>
</dbReference>
<dbReference type="PANTHER" id="PTHR43055:SF1">
    <property type="entry name" value="FORMATE-DEPENDENT PHOSPHORIBOSYLGLYCINAMIDE FORMYLTRANSFERASE"/>
    <property type="match status" value="1"/>
</dbReference>
<keyword evidence="11" id="KW-1185">Reference proteome</keyword>
<dbReference type="EMBL" id="SOBT01000011">
    <property type="protein sequence ID" value="TDU25651.1"/>
    <property type="molecule type" value="Genomic_DNA"/>
</dbReference>
<dbReference type="Pfam" id="PF02222">
    <property type="entry name" value="ATP-grasp"/>
    <property type="match status" value="1"/>
</dbReference>
<comment type="function">
    <text evidence="8">Involved in the de novo purine biosynthesis. Catalyzes the transfer of formate to 5-phospho-ribosyl-glycinamide (GAR), producing 5-phospho-ribosyl-N-formylglycinamide (FGAR). Formate is provided by PurU via hydrolysis of 10-formyl-tetrahydrofolate.</text>
</comment>
<dbReference type="EC" id="6.3.1.21" evidence="8"/>
<dbReference type="GO" id="GO:0006189">
    <property type="term" value="P:'de novo' IMP biosynthetic process"/>
    <property type="evidence" value="ECO:0007669"/>
    <property type="project" value="UniProtKB-UniRule"/>
</dbReference>
<keyword evidence="5 8" id="KW-0658">Purine biosynthesis</keyword>
<comment type="pathway">
    <text evidence="8">Purine metabolism; IMP biosynthesis via de novo pathway; N(2)-formyl-N(1)-(5-phospho-D-ribosyl)glycinamide from N(1)-(5-phospho-D-ribosyl)glycinamide (formate route): step 1/1.</text>
</comment>
<dbReference type="Gene3D" id="3.40.50.20">
    <property type="match status" value="1"/>
</dbReference>
<evidence type="ECO:0000256" key="1">
    <source>
        <dbReference type="ARBA" id="ARBA00011738"/>
    </source>
</evidence>
<evidence type="ECO:0000259" key="9">
    <source>
        <dbReference type="PROSITE" id="PS50975"/>
    </source>
</evidence>
<dbReference type="InterPro" id="IPR016185">
    <property type="entry name" value="PreATP-grasp_dom_sf"/>
</dbReference>
<dbReference type="GO" id="GO:0005524">
    <property type="term" value="F:ATP binding"/>
    <property type="evidence" value="ECO:0007669"/>
    <property type="project" value="UniProtKB-UniRule"/>
</dbReference>
<dbReference type="OrthoDB" id="9804625at2"/>
<evidence type="ECO:0000256" key="2">
    <source>
        <dbReference type="ARBA" id="ARBA00022598"/>
    </source>
</evidence>
<dbReference type="SUPFAM" id="SSF56059">
    <property type="entry name" value="Glutathione synthetase ATP-binding domain-like"/>
    <property type="match status" value="1"/>
</dbReference>
<proteinExistence type="inferred from homology"/>
<keyword evidence="4 8" id="KW-0547">Nucleotide-binding</keyword>
<feature type="binding site" evidence="8">
    <location>
        <position position="82"/>
    </location>
    <ligand>
        <name>N(1)-(5-phospho-beta-D-ribosyl)glycinamide</name>
        <dbReference type="ChEBI" id="CHEBI:143788"/>
    </ligand>
</feature>
<feature type="binding site" evidence="8">
    <location>
        <position position="114"/>
    </location>
    <ligand>
        <name>ATP</name>
        <dbReference type="ChEBI" id="CHEBI:30616"/>
    </ligand>
</feature>
<dbReference type="GO" id="GO:0004644">
    <property type="term" value="F:phosphoribosylglycinamide formyltransferase activity"/>
    <property type="evidence" value="ECO:0007669"/>
    <property type="project" value="UniProtKB-UniRule"/>
</dbReference>
<dbReference type="InterPro" id="IPR048740">
    <property type="entry name" value="PurT_C"/>
</dbReference>
<dbReference type="Pfam" id="PF21244">
    <property type="entry name" value="PurT_C"/>
    <property type="match status" value="1"/>
</dbReference>
<name>A0A4R7NY56_9GAMM</name>